<feature type="region of interest" description="Disordered" evidence="1">
    <location>
        <begin position="109"/>
        <end position="155"/>
    </location>
</feature>
<feature type="transmembrane region" description="Helical" evidence="2">
    <location>
        <begin position="20"/>
        <end position="38"/>
    </location>
</feature>
<proteinExistence type="predicted"/>
<keyword evidence="2" id="KW-0812">Transmembrane</keyword>
<sequence>MRTDWDDAPAYIRRKRRSPLKTILIIGIASAIAWALALKYGNPIQIDLNHLKQAIRINGQPLFGSPSPAIPPQPIQSEPRQLTEEQIREAIRQAEMRRLEKIEEIERQRAQSGNRINDFNDGNYRPKQPVNIYTPPPSQTIAQQRPQQRRNEPVQERTLQTIKSWDGSTAYRAQWISVNNYIDSSSVCANYRRGSIEYRECRKGAKQHYHEECRRWRKQYDLDRQDYSERMKLRYCSAANTFSPMG</sequence>
<protein>
    <recommendedName>
        <fullName evidence="5">Lectin-like protein BA14k</fullName>
    </recommendedName>
</protein>
<keyword evidence="2" id="KW-1133">Transmembrane helix</keyword>
<keyword evidence="2" id="KW-0472">Membrane</keyword>
<dbReference type="EMBL" id="CP148074">
    <property type="protein sequence ID" value="WXL26849.1"/>
    <property type="molecule type" value="Genomic_DNA"/>
</dbReference>
<evidence type="ECO:0000256" key="2">
    <source>
        <dbReference type="SAM" id="Phobius"/>
    </source>
</evidence>
<evidence type="ECO:0000313" key="3">
    <source>
        <dbReference type="EMBL" id="WXL26849.1"/>
    </source>
</evidence>
<name>A0ABZ2RIJ0_ECTME</name>
<evidence type="ECO:0000313" key="4">
    <source>
        <dbReference type="Proteomes" id="UP001476583"/>
    </source>
</evidence>
<evidence type="ECO:0008006" key="5">
    <source>
        <dbReference type="Google" id="ProtNLM"/>
    </source>
</evidence>
<dbReference type="Proteomes" id="UP001476583">
    <property type="component" value="Chromosome"/>
</dbReference>
<gene>
    <name evidence="3" type="ORF">WG219_05065</name>
</gene>
<evidence type="ECO:0000256" key="1">
    <source>
        <dbReference type="SAM" id="MobiDB-lite"/>
    </source>
</evidence>
<reference evidence="3 4" key="1">
    <citation type="submission" date="2024-03" db="EMBL/GenBank/DDBJ databases">
        <title>Complete genome of BD2.</title>
        <authorList>
            <person name="Cao G."/>
        </authorList>
    </citation>
    <scope>NUCLEOTIDE SEQUENCE [LARGE SCALE GENOMIC DNA]</scope>
    <source>
        <strain evidence="3 4">BD2</strain>
    </source>
</reference>
<organism evidence="3 4">
    <name type="scientific">Ectopseudomonas mendocina</name>
    <name type="common">Pseudomonas mendocina</name>
    <dbReference type="NCBI Taxonomy" id="300"/>
    <lineage>
        <taxon>Bacteria</taxon>
        <taxon>Pseudomonadati</taxon>
        <taxon>Pseudomonadota</taxon>
        <taxon>Gammaproteobacteria</taxon>
        <taxon>Pseudomonadales</taxon>
        <taxon>Pseudomonadaceae</taxon>
        <taxon>Ectopseudomonas</taxon>
    </lineage>
</organism>
<accession>A0ABZ2RIJ0</accession>
<keyword evidence="4" id="KW-1185">Reference proteome</keyword>